<dbReference type="InterPro" id="IPR006015">
    <property type="entry name" value="Universal_stress_UspA"/>
</dbReference>
<organism evidence="3 5">
    <name type="scientific">Tetradesmus obliquus</name>
    <name type="common">Green alga</name>
    <name type="synonym">Acutodesmus obliquus</name>
    <dbReference type="NCBI Taxonomy" id="3088"/>
    <lineage>
        <taxon>Eukaryota</taxon>
        <taxon>Viridiplantae</taxon>
        <taxon>Chlorophyta</taxon>
        <taxon>core chlorophytes</taxon>
        <taxon>Chlorophyceae</taxon>
        <taxon>CS clade</taxon>
        <taxon>Sphaeropleales</taxon>
        <taxon>Scenedesmaceae</taxon>
        <taxon>Tetradesmus</taxon>
    </lineage>
</organism>
<dbReference type="Gene3D" id="3.40.50.620">
    <property type="entry name" value="HUPs"/>
    <property type="match status" value="1"/>
</dbReference>
<dbReference type="AlphaFoldDB" id="A0A383VSG2"/>
<feature type="compositionally biased region" description="Low complexity" evidence="1">
    <location>
        <begin position="183"/>
        <end position="192"/>
    </location>
</feature>
<dbReference type="PRINTS" id="PR01438">
    <property type="entry name" value="UNVRSLSTRESS"/>
</dbReference>
<dbReference type="SUPFAM" id="SSF52402">
    <property type="entry name" value="Adenine nucleotide alpha hydrolases-like"/>
    <property type="match status" value="1"/>
</dbReference>
<sequence length="203" mass="22417">MEASDRVLLIAVDDSEDSQKAFMWAVDNLYREGDQIHLVHVVPRLAFAAQYGVPPVDFVPAAENSSYESAVQRAEQFIIDRFVRALPVTIKSPVVHIIKSEVDTESVGHVLCKKADELDAIGIVMASHNKGRMAEFFLGSVTQYCTHHSKRPIIIVPTPNSSSSSSKGGGGGVSKGAIRNREQQQCQQQQQQQRRRRSSTPFA</sequence>
<gene>
    <name evidence="4" type="ORF">BQ4739_LOCUS14075</name>
    <name evidence="3" type="ORF">BQ4739_LOCUS8173</name>
</gene>
<dbReference type="PANTHER" id="PTHR31964">
    <property type="entry name" value="ADENINE NUCLEOTIDE ALPHA HYDROLASES-LIKE SUPERFAMILY PROTEIN"/>
    <property type="match status" value="1"/>
</dbReference>
<evidence type="ECO:0000313" key="4">
    <source>
        <dbReference type="EMBL" id="SZX73827.1"/>
    </source>
</evidence>
<dbReference type="InterPro" id="IPR014729">
    <property type="entry name" value="Rossmann-like_a/b/a_fold"/>
</dbReference>
<protein>
    <recommendedName>
        <fullName evidence="2">UspA domain-containing protein</fullName>
    </recommendedName>
</protein>
<accession>A0A383VSG2</accession>
<dbReference type="EMBL" id="FNXT01001198">
    <property type="protein sequence ID" value="SZX73827.1"/>
    <property type="molecule type" value="Genomic_DNA"/>
</dbReference>
<proteinExistence type="predicted"/>
<name>A0A383VSG2_TETOB</name>
<dbReference type="CDD" id="cd23659">
    <property type="entry name" value="USP_At3g01520-like"/>
    <property type="match status" value="1"/>
</dbReference>
<dbReference type="InterPro" id="IPR006016">
    <property type="entry name" value="UspA"/>
</dbReference>
<evidence type="ECO:0000259" key="2">
    <source>
        <dbReference type="Pfam" id="PF00582"/>
    </source>
</evidence>
<dbReference type="PANTHER" id="PTHR31964:SF113">
    <property type="entry name" value="USPA DOMAIN-CONTAINING PROTEIN"/>
    <property type="match status" value="1"/>
</dbReference>
<evidence type="ECO:0000313" key="3">
    <source>
        <dbReference type="EMBL" id="SZX67820.1"/>
    </source>
</evidence>
<feature type="region of interest" description="Disordered" evidence="1">
    <location>
        <begin position="155"/>
        <end position="203"/>
    </location>
</feature>
<feature type="domain" description="UspA" evidence="2">
    <location>
        <begin position="8"/>
        <end position="157"/>
    </location>
</feature>
<dbReference type="Proteomes" id="UP000256970">
    <property type="component" value="Unassembled WGS sequence"/>
</dbReference>
<reference evidence="3 5" key="1">
    <citation type="submission" date="2016-10" db="EMBL/GenBank/DDBJ databases">
        <authorList>
            <person name="Cai Z."/>
        </authorList>
    </citation>
    <scope>NUCLEOTIDE SEQUENCE [LARGE SCALE GENOMIC DNA]</scope>
</reference>
<dbReference type="EMBL" id="FNXT01000813">
    <property type="protein sequence ID" value="SZX67820.1"/>
    <property type="molecule type" value="Genomic_DNA"/>
</dbReference>
<dbReference type="Pfam" id="PF00582">
    <property type="entry name" value="Usp"/>
    <property type="match status" value="1"/>
</dbReference>
<evidence type="ECO:0000256" key="1">
    <source>
        <dbReference type="SAM" id="MobiDB-lite"/>
    </source>
</evidence>
<feature type="compositionally biased region" description="Basic residues" evidence="1">
    <location>
        <begin position="193"/>
        <end position="203"/>
    </location>
</feature>
<keyword evidence="5" id="KW-1185">Reference proteome</keyword>
<evidence type="ECO:0000313" key="5">
    <source>
        <dbReference type="Proteomes" id="UP000256970"/>
    </source>
</evidence>